<dbReference type="Pfam" id="PF13976">
    <property type="entry name" value="gag_pre-integrs"/>
    <property type="match status" value="1"/>
</dbReference>
<dbReference type="Gene3D" id="3.30.420.10">
    <property type="entry name" value="Ribonuclease H-like superfamily/Ribonuclease H"/>
    <property type="match status" value="1"/>
</dbReference>
<comment type="caution">
    <text evidence="6">The sequence shown here is derived from an EMBL/GenBank/DDBJ whole genome shotgun (WGS) entry which is preliminary data.</text>
</comment>
<dbReference type="PANTHER" id="PTHR42648:SF32">
    <property type="entry name" value="RIBONUCLEASE H-LIKE DOMAIN, GAG-PRE-INTEGRASE DOMAIN PROTEIN-RELATED"/>
    <property type="match status" value="1"/>
</dbReference>
<evidence type="ECO:0000256" key="3">
    <source>
        <dbReference type="SAM" id="MobiDB-lite"/>
    </source>
</evidence>
<reference evidence="6" key="1">
    <citation type="journal article" date="2019" name="Sci. Rep.">
        <title>Draft genome of Tanacetum cinerariifolium, the natural source of mosquito coil.</title>
        <authorList>
            <person name="Yamashiro T."/>
            <person name="Shiraishi A."/>
            <person name="Satake H."/>
            <person name="Nakayama K."/>
        </authorList>
    </citation>
    <scope>NUCLEOTIDE SEQUENCE</scope>
</reference>
<dbReference type="EMBL" id="BKCJ010233771">
    <property type="protein sequence ID" value="GEZ03128.1"/>
    <property type="molecule type" value="Genomic_DNA"/>
</dbReference>
<feature type="region of interest" description="Disordered" evidence="3">
    <location>
        <begin position="250"/>
        <end position="310"/>
    </location>
</feature>
<feature type="domain" description="GAG-pre-integrase" evidence="5">
    <location>
        <begin position="131"/>
        <end position="203"/>
    </location>
</feature>
<sequence>PKVNIARPKAVLNAVKGNYVSVVKASTYWVWRPKHKVLDYVSETMVHQCPLKELTILMRKDDPSKIRTGKLHFEDVYFVKELKFSLFSVSQMCDKKNSVLFTDTACVVLTPGFKLTDKSHVLLKVPRKDIMYSVDLKNLVPQGGLTCLFAKPTSDESIIWHRRLGHVNFKNINKLVKGNLVRGLPSKLFEINETCVACQKGKQHRSSCIENLIDLRVKVIRCDNGSEFKNRVMNQFCEMKGIKRQFSVSRTPQQNRVAKMKNRTLIKTHDPPFSSNSKDSPGVGFKPSGEEEKKDAKDVGNKDSDVPTDNAVDENIVYGCVDDPNIPDLKKLTDLDMSKMMIQWLVNNLDTYFQVSLVLTTRIHKDHPLNQVIRDLQSTTQTRQMTKNLEEYGFVKLPNGKKAIGTKWVFRNKKDEKGIVIKNIARLVAQGYTQEERIDYDEVFAPVSRIEVVRLFLAYALFKDFVLYQMDVKSAFLYGKIKEEVYVCQPPGFEDPDFLDKVYKKSYVYLFKKIDGWKPRALKNKSFTEIQELFNKAMKMINNFVSFRTELVEKSTKKDMAEIAQESNSKRAGDELNQERSKKQKIEDDNESAELKRCLEIVLDNGDDVTIDATPLSSKSPTIMDYKIYKEGRKSYF</sequence>
<protein>
    <submittedName>
        <fullName evidence="6">Ribonuclease H-like domain-containing protein</fullName>
    </submittedName>
</protein>
<evidence type="ECO:0000256" key="1">
    <source>
        <dbReference type="ARBA" id="ARBA00022723"/>
    </source>
</evidence>
<dbReference type="PANTHER" id="PTHR42648">
    <property type="entry name" value="TRANSPOSASE, PUTATIVE-RELATED"/>
    <property type="match status" value="1"/>
</dbReference>
<accession>A0A699I031</accession>
<feature type="compositionally biased region" description="Basic and acidic residues" evidence="3">
    <location>
        <begin position="568"/>
        <end position="589"/>
    </location>
</feature>
<feature type="non-terminal residue" evidence="6">
    <location>
        <position position="1"/>
    </location>
</feature>
<dbReference type="GO" id="GO:0003676">
    <property type="term" value="F:nucleic acid binding"/>
    <property type="evidence" value="ECO:0007669"/>
    <property type="project" value="InterPro"/>
</dbReference>
<dbReference type="InterPro" id="IPR039537">
    <property type="entry name" value="Retrotran_Ty1/copia-like"/>
</dbReference>
<organism evidence="6">
    <name type="scientific">Tanacetum cinerariifolium</name>
    <name type="common">Dalmatian daisy</name>
    <name type="synonym">Chrysanthemum cinerariifolium</name>
    <dbReference type="NCBI Taxonomy" id="118510"/>
    <lineage>
        <taxon>Eukaryota</taxon>
        <taxon>Viridiplantae</taxon>
        <taxon>Streptophyta</taxon>
        <taxon>Embryophyta</taxon>
        <taxon>Tracheophyta</taxon>
        <taxon>Spermatophyta</taxon>
        <taxon>Magnoliopsida</taxon>
        <taxon>eudicotyledons</taxon>
        <taxon>Gunneridae</taxon>
        <taxon>Pentapetalae</taxon>
        <taxon>asterids</taxon>
        <taxon>campanulids</taxon>
        <taxon>Asterales</taxon>
        <taxon>Asteraceae</taxon>
        <taxon>Asteroideae</taxon>
        <taxon>Anthemideae</taxon>
        <taxon>Anthemidinae</taxon>
        <taxon>Tanacetum</taxon>
    </lineage>
</organism>
<evidence type="ECO:0000256" key="2">
    <source>
        <dbReference type="ARBA" id="ARBA00022801"/>
    </source>
</evidence>
<dbReference type="Pfam" id="PF07727">
    <property type="entry name" value="RVT_2"/>
    <property type="match status" value="1"/>
</dbReference>
<dbReference type="AlphaFoldDB" id="A0A699I031"/>
<feature type="region of interest" description="Disordered" evidence="3">
    <location>
        <begin position="562"/>
        <end position="589"/>
    </location>
</feature>
<dbReference type="InterPro" id="IPR012337">
    <property type="entry name" value="RNaseH-like_sf"/>
</dbReference>
<feature type="domain" description="Reverse transcriptase Ty1/copia-type" evidence="4">
    <location>
        <begin position="391"/>
        <end position="505"/>
    </location>
</feature>
<keyword evidence="2" id="KW-0378">Hydrolase</keyword>
<name>A0A699I031_TANCI</name>
<feature type="compositionally biased region" description="Basic and acidic residues" evidence="3">
    <location>
        <begin position="288"/>
        <end position="305"/>
    </location>
</feature>
<dbReference type="SUPFAM" id="SSF53098">
    <property type="entry name" value="Ribonuclease H-like"/>
    <property type="match status" value="1"/>
</dbReference>
<dbReference type="InterPro" id="IPR013103">
    <property type="entry name" value="RVT_2"/>
</dbReference>
<evidence type="ECO:0000313" key="6">
    <source>
        <dbReference type="EMBL" id="GEZ03128.1"/>
    </source>
</evidence>
<dbReference type="GO" id="GO:0046872">
    <property type="term" value="F:metal ion binding"/>
    <property type="evidence" value="ECO:0007669"/>
    <property type="project" value="UniProtKB-KW"/>
</dbReference>
<gene>
    <name evidence="6" type="ORF">Tci_475101</name>
</gene>
<evidence type="ECO:0000259" key="4">
    <source>
        <dbReference type="Pfam" id="PF07727"/>
    </source>
</evidence>
<dbReference type="InterPro" id="IPR025724">
    <property type="entry name" value="GAG-pre-integrase_dom"/>
</dbReference>
<dbReference type="GO" id="GO:0016787">
    <property type="term" value="F:hydrolase activity"/>
    <property type="evidence" value="ECO:0007669"/>
    <property type="project" value="UniProtKB-KW"/>
</dbReference>
<dbReference type="InterPro" id="IPR036397">
    <property type="entry name" value="RNaseH_sf"/>
</dbReference>
<keyword evidence="1" id="KW-0479">Metal-binding</keyword>
<evidence type="ECO:0000259" key="5">
    <source>
        <dbReference type="Pfam" id="PF13976"/>
    </source>
</evidence>
<proteinExistence type="predicted"/>